<evidence type="ECO:0000259" key="16">
    <source>
        <dbReference type="Pfam" id="PF01726"/>
    </source>
</evidence>
<keyword evidence="9 12" id="KW-0804">Transcription</keyword>
<dbReference type="Pfam" id="PF00717">
    <property type="entry name" value="Peptidase_S24"/>
    <property type="match status" value="1"/>
</dbReference>
<dbReference type="CDD" id="cd06529">
    <property type="entry name" value="S24_LexA-like"/>
    <property type="match status" value="1"/>
</dbReference>
<comment type="catalytic activity">
    <reaction evidence="12">
        <text>Hydrolysis of Ala-|-Gly bond in repressor LexA.</text>
        <dbReference type="EC" id="3.4.21.88"/>
    </reaction>
</comment>
<dbReference type="SUPFAM" id="SSF46785">
    <property type="entry name" value="Winged helix' DNA-binding domain"/>
    <property type="match status" value="1"/>
</dbReference>
<keyword evidence="7 12" id="KW-0805">Transcription regulation</keyword>
<evidence type="ECO:0000256" key="10">
    <source>
        <dbReference type="ARBA" id="ARBA00023204"/>
    </source>
</evidence>
<dbReference type="Proteomes" id="UP000298468">
    <property type="component" value="Unassembled WGS sequence"/>
</dbReference>
<dbReference type="InterPro" id="IPR006199">
    <property type="entry name" value="LexA_DNA-bd_dom"/>
</dbReference>
<evidence type="ECO:0000256" key="3">
    <source>
        <dbReference type="ARBA" id="ARBA00022705"/>
    </source>
</evidence>
<name>A0A4R9BXD8_9MICO</name>
<evidence type="ECO:0000256" key="4">
    <source>
        <dbReference type="ARBA" id="ARBA00022763"/>
    </source>
</evidence>
<dbReference type="EC" id="3.4.21.88" evidence="12"/>
<feature type="active site" description="For autocatalytic cleavage activity" evidence="12">
    <location>
        <position position="249"/>
    </location>
</feature>
<evidence type="ECO:0000256" key="12">
    <source>
        <dbReference type="HAMAP-Rule" id="MF_00015"/>
    </source>
</evidence>
<dbReference type="InterPro" id="IPR036388">
    <property type="entry name" value="WH-like_DNA-bd_sf"/>
</dbReference>
<dbReference type="GO" id="GO:0006281">
    <property type="term" value="P:DNA repair"/>
    <property type="evidence" value="ECO:0007669"/>
    <property type="project" value="UniProtKB-UniRule"/>
</dbReference>
<reference evidence="17 18" key="1">
    <citation type="submission" date="2019-03" db="EMBL/GenBank/DDBJ databases">
        <title>Genomics of glacier-inhabiting Cryobacterium strains.</title>
        <authorList>
            <person name="Liu Q."/>
            <person name="Xin Y.-H."/>
        </authorList>
    </citation>
    <scope>NUCLEOTIDE SEQUENCE [LARGE SCALE GENOMIC DNA]</scope>
    <source>
        <strain evidence="17 18">Sr59</strain>
    </source>
</reference>
<feature type="compositionally biased region" description="Polar residues" evidence="14">
    <location>
        <begin position="44"/>
        <end position="61"/>
    </location>
</feature>
<accession>A0A4R9BXD8</accession>
<evidence type="ECO:0000256" key="14">
    <source>
        <dbReference type="SAM" id="MobiDB-lite"/>
    </source>
</evidence>
<feature type="DNA-binding region" description="H-T-H motif" evidence="12">
    <location>
        <begin position="98"/>
        <end position="118"/>
    </location>
</feature>
<feature type="site" description="Cleavage; by autolysis" evidence="12">
    <location>
        <begin position="177"/>
        <end position="178"/>
    </location>
</feature>
<keyword evidence="10 12" id="KW-0234">DNA repair</keyword>
<evidence type="ECO:0000313" key="17">
    <source>
        <dbReference type="EMBL" id="TFD92637.1"/>
    </source>
</evidence>
<dbReference type="GO" id="GO:0006508">
    <property type="term" value="P:proteolysis"/>
    <property type="evidence" value="ECO:0007669"/>
    <property type="project" value="InterPro"/>
</dbReference>
<dbReference type="InterPro" id="IPR006200">
    <property type="entry name" value="LexA"/>
</dbReference>
<evidence type="ECO:0000313" key="18">
    <source>
        <dbReference type="Proteomes" id="UP000298468"/>
    </source>
</evidence>
<evidence type="ECO:0000256" key="2">
    <source>
        <dbReference type="ARBA" id="ARBA00022491"/>
    </source>
</evidence>
<dbReference type="GO" id="GO:0006260">
    <property type="term" value="P:DNA replication"/>
    <property type="evidence" value="ECO:0007669"/>
    <property type="project" value="UniProtKB-UniRule"/>
</dbReference>
<gene>
    <name evidence="12 17" type="primary">lexA</name>
    <name evidence="17" type="ORF">E3T61_05910</name>
</gene>
<evidence type="ECO:0000256" key="6">
    <source>
        <dbReference type="ARBA" id="ARBA00022813"/>
    </source>
</evidence>
<evidence type="ECO:0000256" key="1">
    <source>
        <dbReference type="ARBA" id="ARBA00007484"/>
    </source>
</evidence>
<dbReference type="NCBIfam" id="TIGR00498">
    <property type="entry name" value="lexA"/>
    <property type="match status" value="1"/>
</dbReference>
<keyword evidence="3 12" id="KW-0235">DNA replication</keyword>
<keyword evidence="5 12" id="KW-0378">Hydrolase</keyword>
<evidence type="ECO:0000256" key="9">
    <source>
        <dbReference type="ARBA" id="ARBA00023163"/>
    </source>
</evidence>
<keyword evidence="8 12" id="KW-0238">DNA-binding</keyword>
<dbReference type="InterPro" id="IPR050077">
    <property type="entry name" value="LexA_repressor"/>
</dbReference>
<evidence type="ECO:0000256" key="8">
    <source>
        <dbReference type="ARBA" id="ARBA00023125"/>
    </source>
</evidence>
<dbReference type="SUPFAM" id="SSF51306">
    <property type="entry name" value="LexA/Signal peptidase"/>
    <property type="match status" value="1"/>
</dbReference>
<dbReference type="GO" id="GO:0004252">
    <property type="term" value="F:serine-type endopeptidase activity"/>
    <property type="evidence" value="ECO:0007669"/>
    <property type="project" value="UniProtKB-UniRule"/>
</dbReference>
<dbReference type="Gene3D" id="1.10.10.10">
    <property type="entry name" value="Winged helix-like DNA-binding domain superfamily/Winged helix DNA-binding domain"/>
    <property type="match status" value="1"/>
</dbReference>
<keyword evidence="2 12" id="KW-0678">Repressor</keyword>
<dbReference type="InterPro" id="IPR015927">
    <property type="entry name" value="Peptidase_S24_S26A/B/C"/>
</dbReference>
<dbReference type="InterPro" id="IPR006197">
    <property type="entry name" value="Peptidase_S24_LexA"/>
</dbReference>
<dbReference type="Pfam" id="PF01726">
    <property type="entry name" value="LexA_DNA_bind"/>
    <property type="match status" value="1"/>
</dbReference>
<proteinExistence type="inferred from homology"/>
<comment type="subunit">
    <text evidence="12">Homodimer.</text>
</comment>
<dbReference type="OrthoDB" id="9802364at2"/>
<dbReference type="InterPro" id="IPR039418">
    <property type="entry name" value="LexA-like"/>
</dbReference>
<dbReference type="HAMAP" id="MF_00015">
    <property type="entry name" value="LexA"/>
    <property type="match status" value="1"/>
</dbReference>
<comment type="similarity">
    <text evidence="1 12 13">Belongs to the peptidase S24 family.</text>
</comment>
<dbReference type="InterPro" id="IPR036286">
    <property type="entry name" value="LexA/Signal_pep-like_sf"/>
</dbReference>
<feature type="domain" description="Peptidase S24/S26A/S26B/S26C" evidence="15">
    <location>
        <begin position="170"/>
        <end position="282"/>
    </location>
</feature>
<evidence type="ECO:0000256" key="7">
    <source>
        <dbReference type="ARBA" id="ARBA00023015"/>
    </source>
</evidence>
<protein>
    <recommendedName>
        <fullName evidence="12">LexA repressor</fullName>
        <ecNumber evidence="12">3.4.21.88</ecNumber>
    </recommendedName>
</protein>
<feature type="compositionally biased region" description="Basic and acidic residues" evidence="14">
    <location>
        <begin position="62"/>
        <end position="79"/>
    </location>
</feature>
<dbReference type="GO" id="GO:0003677">
    <property type="term" value="F:DNA binding"/>
    <property type="evidence" value="ECO:0007669"/>
    <property type="project" value="UniProtKB-UniRule"/>
</dbReference>
<keyword evidence="11 12" id="KW-0742">SOS response</keyword>
<comment type="caution">
    <text evidence="17">The sequence shown here is derived from an EMBL/GenBank/DDBJ whole genome shotgun (WGS) entry which is preliminary data.</text>
</comment>
<feature type="active site" description="For autocatalytic cleavage activity" evidence="12">
    <location>
        <position position="212"/>
    </location>
</feature>
<evidence type="ECO:0000256" key="13">
    <source>
        <dbReference type="RuleBase" id="RU003991"/>
    </source>
</evidence>
<evidence type="ECO:0000259" key="15">
    <source>
        <dbReference type="Pfam" id="PF00717"/>
    </source>
</evidence>
<feature type="region of interest" description="Disordered" evidence="14">
    <location>
        <begin position="42"/>
        <end position="79"/>
    </location>
</feature>
<evidence type="ECO:0000256" key="5">
    <source>
        <dbReference type="ARBA" id="ARBA00022801"/>
    </source>
</evidence>
<dbReference type="PRINTS" id="PR00726">
    <property type="entry name" value="LEXASERPTASE"/>
</dbReference>
<dbReference type="EMBL" id="SOHM01000011">
    <property type="protein sequence ID" value="TFD92637.1"/>
    <property type="molecule type" value="Genomic_DNA"/>
</dbReference>
<feature type="domain" description="LexA repressor DNA-binding" evidence="16">
    <location>
        <begin position="72"/>
        <end position="135"/>
    </location>
</feature>
<dbReference type="GO" id="GO:0045892">
    <property type="term" value="P:negative regulation of DNA-templated transcription"/>
    <property type="evidence" value="ECO:0007669"/>
    <property type="project" value="UniProtKB-UniRule"/>
</dbReference>
<evidence type="ECO:0000256" key="11">
    <source>
        <dbReference type="ARBA" id="ARBA00023236"/>
    </source>
</evidence>
<dbReference type="GO" id="GO:0009432">
    <property type="term" value="P:SOS response"/>
    <property type="evidence" value="ECO:0007669"/>
    <property type="project" value="UniProtKB-UniRule"/>
</dbReference>
<dbReference type="PANTHER" id="PTHR33516:SF2">
    <property type="entry name" value="LEXA REPRESSOR-RELATED"/>
    <property type="match status" value="1"/>
</dbReference>
<keyword evidence="4 12" id="KW-0227">DNA damage</keyword>
<keyword evidence="6 12" id="KW-0068">Autocatalytic cleavage</keyword>
<comment type="function">
    <text evidence="12">Represses a number of genes involved in the response to DNA damage (SOS response), including recA and lexA. In the presence of single-stranded DNA, RecA interacts with LexA causing an autocatalytic cleavage which disrupts the DNA-binding part of LexA, leading to derepression of the SOS regulon and eventually DNA repair.</text>
</comment>
<organism evidence="17 18">
    <name type="scientific">Cryobacterium lactosi</name>
    <dbReference type="NCBI Taxonomy" id="1259202"/>
    <lineage>
        <taxon>Bacteria</taxon>
        <taxon>Bacillati</taxon>
        <taxon>Actinomycetota</taxon>
        <taxon>Actinomycetes</taxon>
        <taxon>Micrococcales</taxon>
        <taxon>Microbacteriaceae</taxon>
        <taxon>Cryobacterium</taxon>
    </lineage>
</organism>
<dbReference type="PANTHER" id="PTHR33516">
    <property type="entry name" value="LEXA REPRESSOR"/>
    <property type="match status" value="1"/>
</dbReference>
<dbReference type="AlphaFoldDB" id="A0A4R9BXD8"/>
<sequence length="288" mass="31553">MHVYESSLGGYSFDRVAVLKQTPPTLPPTGLRCTPVARCATDRTPAQPTNQRSDNVAQQSTPRDKGGTRRRKSLSDKQRAVMDVIQRSVRDRGYPPSMREIGDAVGLSSLSSVTHQLHQLELSGYLRRDPHRPRALEVLIELPQSSEEVTPGAADDYQSGIQVGDAAMVPLVGRIAAGIPIMADQQIDEIFPLPRQLVGKGELFMLKVVGESMIDAAICDGDWVVIRQQKTAENGEIVAAMLDGEATVKVLRQRDGHTWLLPRNTNFEPILGDYAEILGKVVAVLRSV</sequence>
<dbReference type="Gene3D" id="2.10.109.10">
    <property type="entry name" value="Umud Fragment, subunit A"/>
    <property type="match status" value="1"/>
</dbReference>
<keyword evidence="18" id="KW-1185">Reference proteome</keyword>
<dbReference type="FunFam" id="2.10.109.10:FF:000001">
    <property type="entry name" value="LexA repressor"/>
    <property type="match status" value="1"/>
</dbReference>
<dbReference type="InterPro" id="IPR036390">
    <property type="entry name" value="WH_DNA-bd_sf"/>
</dbReference>